<feature type="domain" description="SANT" evidence="13">
    <location>
        <begin position="274"/>
        <end position="316"/>
    </location>
</feature>
<keyword evidence="6" id="KW-0804">Transcription</keyword>
<evidence type="ECO:0000256" key="7">
    <source>
        <dbReference type="ARBA" id="ARBA00023242"/>
    </source>
</evidence>
<evidence type="ECO:0000256" key="9">
    <source>
        <dbReference type="ARBA" id="ARBA00038011"/>
    </source>
</evidence>
<evidence type="ECO:0000256" key="8">
    <source>
        <dbReference type="ARBA" id="ARBA00037180"/>
    </source>
</evidence>
<sequence length="332" mass="37784">SGGVRPPCDPCAPPESPARYSNKELKGMLVWAPNHCVSDAKLDRYIAMAKDKHGYNIEQALGMLLWHKHDVEKSLADLANFTPFPDEWTVEDKVLFEQAFSFHGKSFARIQQMLPDKLIPSLVKYYYSWKKTRSRTSVMDRQARRLLGRRDRDDRGVSPAVTKGTNERSQLRINNRGAPQPCCPKAGPRREPQYRHHPPARQRRRPPRGMRLSREDVAEVTANPDLGARALRQLDCQLVALKRQVQRIKQINSGLRQALDGGLEGLRPPEGNSKFSSRWTTDEQLLVVQALRRYGRDFPAVAAVLGNKTAAQVRSFVLGPRRRLGLERLLQE</sequence>
<feature type="domain" description="ELM2" evidence="12">
    <location>
        <begin position="1"/>
        <end position="82"/>
    </location>
</feature>
<dbReference type="FunFam" id="4.10.1240.50:FF:000002">
    <property type="entry name" value="REST corepressor isoform X1"/>
    <property type="match status" value="1"/>
</dbReference>
<keyword evidence="3" id="KW-0677">Repeat</keyword>
<dbReference type="PANTHER" id="PTHR16089">
    <property type="entry name" value="REST COREPRESSOR COREST PROTEIN-RELATED"/>
    <property type="match status" value="1"/>
</dbReference>
<keyword evidence="4" id="KW-0805">Transcription regulation</keyword>
<dbReference type="AlphaFoldDB" id="A0A852HKJ2"/>
<comment type="subcellular location">
    <subcellularLocation>
        <location evidence="1">Nucleus</location>
    </subcellularLocation>
</comment>
<dbReference type="Gene3D" id="1.20.58.1880">
    <property type="match status" value="1"/>
</dbReference>
<feature type="non-terminal residue" evidence="14">
    <location>
        <position position="332"/>
    </location>
</feature>
<dbReference type="CDD" id="cd00167">
    <property type="entry name" value="SANT"/>
    <property type="match status" value="1"/>
</dbReference>
<dbReference type="SUPFAM" id="SSF46689">
    <property type="entry name" value="Homeodomain-like"/>
    <property type="match status" value="2"/>
</dbReference>
<evidence type="ECO:0000256" key="10">
    <source>
        <dbReference type="ARBA" id="ARBA00040517"/>
    </source>
</evidence>
<dbReference type="GO" id="GO:0006357">
    <property type="term" value="P:regulation of transcription by RNA polymerase II"/>
    <property type="evidence" value="ECO:0007669"/>
    <property type="project" value="TreeGrafter"/>
</dbReference>
<dbReference type="GO" id="GO:0000118">
    <property type="term" value="C:histone deacetylase complex"/>
    <property type="evidence" value="ECO:0007669"/>
    <property type="project" value="TreeGrafter"/>
</dbReference>
<evidence type="ECO:0000256" key="2">
    <source>
        <dbReference type="ARBA" id="ARBA00022491"/>
    </source>
</evidence>
<evidence type="ECO:0000256" key="1">
    <source>
        <dbReference type="ARBA" id="ARBA00004123"/>
    </source>
</evidence>
<evidence type="ECO:0000259" key="12">
    <source>
        <dbReference type="PROSITE" id="PS51156"/>
    </source>
</evidence>
<dbReference type="EMBL" id="WAAE01006262">
    <property type="protein sequence ID" value="NXX27500.1"/>
    <property type="molecule type" value="Genomic_DNA"/>
</dbReference>
<dbReference type="OrthoDB" id="10064338at2759"/>
<comment type="caution">
    <text evidence="14">The sequence shown here is derived from an EMBL/GenBank/DDBJ whole genome shotgun (WGS) entry which is preliminary data.</text>
</comment>
<evidence type="ECO:0000256" key="6">
    <source>
        <dbReference type="ARBA" id="ARBA00023163"/>
    </source>
</evidence>
<evidence type="ECO:0000256" key="11">
    <source>
        <dbReference type="SAM" id="MobiDB-lite"/>
    </source>
</evidence>
<protein>
    <recommendedName>
        <fullName evidence="10">REST corepressor 2</fullName>
    </recommendedName>
</protein>
<dbReference type="Gene3D" id="1.10.10.60">
    <property type="entry name" value="Homeodomain-like"/>
    <property type="match status" value="1"/>
</dbReference>
<dbReference type="FunFam" id="1.20.58.1880:FF:000001">
    <property type="entry name" value="REST corepressor 1"/>
    <property type="match status" value="1"/>
</dbReference>
<feature type="domain" description="SANT" evidence="13">
    <location>
        <begin position="83"/>
        <end position="134"/>
    </location>
</feature>
<dbReference type="InterPro" id="IPR017884">
    <property type="entry name" value="SANT_dom"/>
</dbReference>
<organism evidence="14 15">
    <name type="scientific">Nicator chloris</name>
    <dbReference type="NCBI Taxonomy" id="237433"/>
    <lineage>
        <taxon>Eukaryota</taxon>
        <taxon>Metazoa</taxon>
        <taxon>Chordata</taxon>
        <taxon>Craniata</taxon>
        <taxon>Vertebrata</taxon>
        <taxon>Euteleostomi</taxon>
        <taxon>Archelosauria</taxon>
        <taxon>Archosauria</taxon>
        <taxon>Dinosauria</taxon>
        <taxon>Saurischia</taxon>
        <taxon>Theropoda</taxon>
        <taxon>Coelurosauria</taxon>
        <taxon>Aves</taxon>
        <taxon>Neognathae</taxon>
        <taxon>Neoaves</taxon>
        <taxon>Telluraves</taxon>
        <taxon>Australaves</taxon>
        <taxon>Passeriformes</taxon>
        <taxon>Sylvioidea</taxon>
        <taxon>Pycnonotidae</taxon>
        <taxon>Nicator</taxon>
    </lineage>
</organism>
<name>A0A852HKJ2_9PASS</name>
<keyword evidence="5" id="KW-0175">Coiled coil</keyword>
<feature type="region of interest" description="Disordered" evidence="11">
    <location>
        <begin position="147"/>
        <end position="214"/>
    </location>
</feature>
<evidence type="ECO:0000256" key="5">
    <source>
        <dbReference type="ARBA" id="ARBA00023054"/>
    </source>
</evidence>
<feature type="non-terminal residue" evidence="14">
    <location>
        <position position="1"/>
    </location>
</feature>
<keyword evidence="7" id="KW-0539">Nucleus</keyword>
<dbReference type="GO" id="GO:0005667">
    <property type="term" value="C:transcription regulator complex"/>
    <property type="evidence" value="ECO:0007669"/>
    <property type="project" value="TreeGrafter"/>
</dbReference>
<comment type="function">
    <text evidence="8">May act as a component of a corepressor complex that represses transcription.</text>
</comment>
<evidence type="ECO:0000256" key="4">
    <source>
        <dbReference type="ARBA" id="ARBA00023015"/>
    </source>
</evidence>
<dbReference type="InterPro" id="IPR001005">
    <property type="entry name" value="SANT/Myb"/>
</dbReference>
<accession>A0A852HKJ2</accession>
<dbReference type="InterPro" id="IPR000949">
    <property type="entry name" value="ELM2_dom"/>
</dbReference>
<evidence type="ECO:0000313" key="15">
    <source>
        <dbReference type="Proteomes" id="UP000653383"/>
    </source>
</evidence>
<dbReference type="InterPro" id="IPR049048">
    <property type="entry name" value="REST_helical"/>
</dbReference>
<dbReference type="Pfam" id="PF20878">
    <property type="entry name" value="REST_helical"/>
    <property type="match status" value="1"/>
</dbReference>
<dbReference type="GO" id="GO:0003714">
    <property type="term" value="F:transcription corepressor activity"/>
    <property type="evidence" value="ECO:0007669"/>
    <property type="project" value="TreeGrafter"/>
</dbReference>
<dbReference type="PROSITE" id="PS51156">
    <property type="entry name" value="ELM2"/>
    <property type="match status" value="1"/>
</dbReference>
<dbReference type="SMART" id="SM00717">
    <property type="entry name" value="SANT"/>
    <property type="match status" value="2"/>
</dbReference>
<dbReference type="InterPro" id="IPR051066">
    <property type="entry name" value="Trans_reg/Corepressor"/>
</dbReference>
<dbReference type="Pfam" id="PF01448">
    <property type="entry name" value="ELM2"/>
    <property type="match status" value="1"/>
</dbReference>
<evidence type="ECO:0000256" key="3">
    <source>
        <dbReference type="ARBA" id="ARBA00022737"/>
    </source>
</evidence>
<evidence type="ECO:0000313" key="14">
    <source>
        <dbReference type="EMBL" id="NXX27500.1"/>
    </source>
</evidence>
<evidence type="ECO:0000259" key="13">
    <source>
        <dbReference type="PROSITE" id="PS51293"/>
    </source>
</evidence>
<keyword evidence="2" id="KW-0678">Repressor</keyword>
<reference evidence="14" key="1">
    <citation type="submission" date="2020-02" db="EMBL/GenBank/DDBJ databases">
        <title>Bird 10,000 Genomes (B10K) Project - Family phase.</title>
        <authorList>
            <person name="Zhang G."/>
        </authorList>
    </citation>
    <scope>NUCLEOTIDE SEQUENCE</scope>
    <source>
        <strain evidence="14">B10K-DU-002-40</strain>
        <tissue evidence="14">Muscle</tissue>
    </source>
</reference>
<dbReference type="PROSITE" id="PS51293">
    <property type="entry name" value="SANT"/>
    <property type="match status" value="2"/>
</dbReference>
<keyword evidence="15" id="KW-1185">Reference proteome</keyword>
<gene>
    <name evidence="14" type="primary">Rcor2</name>
    <name evidence="14" type="ORF">NICCHL_R04126</name>
</gene>
<proteinExistence type="inferred from homology"/>
<dbReference type="FunFam" id="1.10.10.60:FF:000033">
    <property type="entry name" value="REST corepressor 3"/>
    <property type="match status" value="1"/>
</dbReference>
<comment type="similarity">
    <text evidence="9">Belongs to the CoREST family.</text>
</comment>
<dbReference type="InterPro" id="IPR009057">
    <property type="entry name" value="Homeodomain-like_sf"/>
</dbReference>
<dbReference type="Proteomes" id="UP000653383">
    <property type="component" value="Unassembled WGS sequence"/>
</dbReference>
<dbReference type="Pfam" id="PF00249">
    <property type="entry name" value="Myb_DNA-binding"/>
    <property type="match status" value="2"/>
</dbReference>
<feature type="compositionally biased region" description="Basic residues" evidence="11">
    <location>
        <begin position="195"/>
        <end position="208"/>
    </location>
</feature>
<dbReference type="PANTHER" id="PTHR16089:SF12">
    <property type="entry name" value="REST COREPRESSOR 2"/>
    <property type="match status" value="1"/>
</dbReference>